<name>A0AAN9S063_PSOTE</name>
<accession>A0AAN9S063</accession>
<evidence type="ECO:0000313" key="3">
    <source>
        <dbReference type="EMBL" id="KAK7386597.1"/>
    </source>
</evidence>
<gene>
    <name evidence="3" type="ORF">VNO78_26930</name>
</gene>
<organism evidence="3 4">
    <name type="scientific">Psophocarpus tetragonolobus</name>
    <name type="common">Winged bean</name>
    <name type="synonym">Dolichos tetragonolobus</name>
    <dbReference type="NCBI Taxonomy" id="3891"/>
    <lineage>
        <taxon>Eukaryota</taxon>
        <taxon>Viridiplantae</taxon>
        <taxon>Streptophyta</taxon>
        <taxon>Embryophyta</taxon>
        <taxon>Tracheophyta</taxon>
        <taxon>Spermatophyta</taxon>
        <taxon>Magnoliopsida</taxon>
        <taxon>eudicotyledons</taxon>
        <taxon>Gunneridae</taxon>
        <taxon>Pentapetalae</taxon>
        <taxon>rosids</taxon>
        <taxon>fabids</taxon>
        <taxon>Fabales</taxon>
        <taxon>Fabaceae</taxon>
        <taxon>Papilionoideae</taxon>
        <taxon>50 kb inversion clade</taxon>
        <taxon>NPAAA clade</taxon>
        <taxon>indigoferoid/millettioid clade</taxon>
        <taxon>Phaseoleae</taxon>
        <taxon>Psophocarpus</taxon>
    </lineage>
</organism>
<protein>
    <submittedName>
        <fullName evidence="3">Uncharacterized protein</fullName>
    </submittedName>
</protein>
<feature type="transmembrane region" description="Helical" evidence="2">
    <location>
        <begin position="60"/>
        <end position="80"/>
    </location>
</feature>
<feature type="transmembrane region" description="Helical" evidence="2">
    <location>
        <begin position="34"/>
        <end position="54"/>
    </location>
</feature>
<evidence type="ECO:0000256" key="1">
    <source>
        <dbReference type="SAM" id="MobiDB-lite"/>
    </source>
</evidence>
<dbReference type="EMBL" id="JAYMYS010000007">
    <property type="protein sequence ID" value="KAK7386597.1"/>
    <property type="molecule type" value="Genomic_DNA"/>
</dbReference>
<sequence>MGGVGKSFNWLKSERFPMSTIYGNQKEKPIRDKLALVSAFSIVEFSFPSVLVLSPWFLPHAVIAISSGRVPFVVFFLVLVKKKILAYGHQKTVQRRQNMDSQSPLKESGKE</sequence>
<evidence type="ECO:0000313" key="4">
    <source>
        <dbReference type="Proteomes" id="UP001386955"/>
    </source>
</evidence>
<feature type="compositionally biased region" description="Polar residues" evidence="1">
    <location>
        <begin position="95"/>
        <end position="105"/>
    </location>
</feature>
<dbReference type="Proteomes" id="UP001386955">
    <property type="component" value="Unassembled WGS sequence"/>
</dbReference>
<keyword evidence="2" id="KW-0812">Transmembrane</keyword>
<feature type="region of interest" description="Disordered" evidence="1">
    <location>
        <begin position="90"/>
        <end position="111"/>
    </location>
</feature>
<dbReference type="AlphaFoldDB" id="A0AAN9S063"/>
<proteinExistence type="predicted"/>
<keyword evidence="2" id="KW-1133">Transmembrane helix</keyword>
<keyword evidence="4" id="KW-1185">Reference proteome</keyword>
<comment type="caution">
    <text evidence="3">The sequence shown here is derived from an EMBL/GenBank/DDBJ whole genome shotgun (WGS) entry which is preliminary data.</text>
</comment>
<evidence type="ECO:0000256" key="2">
    <source>
        <dbReference type="SAM" id="Phobius"/>
    </source>
</evidence>
<reference evidence="3 4" key="1">
    <citation type="submission" date="2024-01" db="EMBL/GenBank/DDBJ databases">
        <title>The genomes of 5 underutilized Papilionoideae crops provide insights into root nodulation and disease resistanc.</title>
        <authorList>
            <person name="Jiang F."/>
        </authorList>
    </citation>
    <scope>NUCLEOTIDE SEQUENCE [LARGE SCALE GENOMIC DNA]</scope>
    <source>
        <strain evidence="3">DUOXIRENSHENG_FW03</strain>
        <tissue evidence="3">Leaves</tissue>
    </source>
</reference>
<keyword evidence="2" id="KW-0472">Membrane</keyword>